<sequence length="727" mass="82377">MALEESYSTREISTLLGVAVKNLLRRAQKEGWQSRKRIGRGGGKEWLVSSMPTSTVTAIKLAEAKAQQELAEFAAPAPAPVPTLPAVPVPDWSLIVAKARYRLVVEWRVYTARAKAGGETTKAASQAFVEAYNAGLLLEQLKEVVEELTVKTLYRWSQTLAEANEDLMALADRRGKWTDPSVKRGLGQIAEIAQDLFLQAYLQDRRPSMRTAFFSMEAALTQKGLPVPSYASVRRFFLRYDSDHHDIVVLRREGEKALSDKVGPYLNRDDSILQVGDILVSDGHKMNFLMVNPETGKPARFTLIGWQDWASRVFVSFEIMLTENTQAISASLHRAIVALGKKPKAVLIDNGKAFKNKFFEGKADLEEMDGLYLRLGIVPIHSKPYVGRTKVIERWWGDFDRQCAVWMESYTGPNIDKKPAHLMRNEKWQQAQQSGHVPTIEEVKEVIIKYARWKAMQPHPKRPGKTPWQVFEAGRGPGLSEDEKADLARQFMMRREITPKRCRFTFCGIDFESDELYGINKKLLAYYSLADMSEIYVYDAERFVTVARPVASVHPMAKLFGTGEDARLVAEANKRQARLKAQTRRLAEKIGGAGAEVLTRLPYMQRSQDRKETIPAALDNGQETKALAEGGQCSDEQARKIKRALEEARAKMAAAPTYSTPGFFESELDKYTFFFDLAERQGIELKPEDAEFMRRYEASEEYQVTGLRFEKLRQLYHNHNQAQQETA</sequence>
<evidence type="ECO:0000313" key="3">
    <source>
        <dbReference type="Proteomes" id="UP000886752"/>
    </source>
</evidence>
<dbReference type="InterPro" id="IPR036388">
    <property type="entry name" value="WH-like_DNA-bd_sf"/>
</dbReference>
<dbReference type="InterPro" id="IPR036397">
    <property type="entry name" value="RNaseH_sf"/>
</dbReference>
<reference evidence="2" key="1">
    <citation type="journal article" date="2021" name="PeerJ">
        <title>Extensive microbial diversity within the chicken gut microbiome revealed by metagenomics and culture.</title>
        <authorList>
            <person name="Gilroy R."/>
            <person name="Ravi A."/>
            <person name="Getino M."/>
            <person name="Pursley I."/>
            <person name="Horton D.L."/>
            <person name="Alikhan N.F."/>
            <person name="Baker D."/>
            <person name="Gharbi K."/>
            <person name="Hall N."/>
            <person name="Watson M."/>
            <person name="Adriaenssens E.M."/>
            <person name="Foster-Nyarko E."/>
            <person name="Jarju S."/>
            <person name="Secka A."/>
            <person name="Antonio M."/>
            <person name="Oren A."/>
            <person name="Chaudhuri R.R."/>
            <person name="La Ragione R."/>
            <person name="Hildebrand F."/>
            <person name="Pallen M.J."/>
        </authorList>
    </citation>
    <scope>NUCLEOTIDE SEQUENCE</scope>
    <source>
        <strain evidence="2">ChiHecec2B26-446</strain>
    </source>
</reference>
<dbReference type="Pfam" id="PF02316">
    <property type="entry name" value="HTH_Tnp_Mu_1"/>
    <property type="match status" value="1"/>
</dbReference>
<dbReference type="GO" id="GO:0003677">
    <property type="term" value="F:DNA binding"/>
    <property type="evidence" value="ECO:0007669"/>
    <property type="project" value="InterPro"/>
</dbReference>
<dbReference type="PROSITE" id="PS51702">
    <property type="entry name" value="HTH_MU"/>
    <property type="match status" value="1"/>
</dbReference>
<dbReference type="SUPFAM" id="SSF53098">
    <property type="entry name" value="Ribonuclease H-like"/>
    <property type="match status" value="1"/>
</dbReference>
<dbReference type="Gene3D" id="1.10.10.10">
    <property type="entry name" value="Winged helix-like DNA-binding domain superfamily/Winged helix DNA-binding domain"/>
    <property type="match status" value="1"/>
</dbReference>
<dbReference type="Pfam" id="PF09039">
    <property type="entry name" value="HTH_Tnp_Mu_2"/>
    <property type="match status" value="1"/>
</dbReference>
<name>A0A9D1PZ10_9BACT</name>
<dbReference type="Gene3D" id="3.30.420.10">
    <property type="entry name" value="Ribonuclease H-like superfamily/Ribonuclease H"/>
    <property type="match status" value="1"/>
</dbReference>
<dbReference type="InterPro" id="IPR015378">
    <property type="entry name" value="Transposase-like_Mu_C"/>
</dbReference>
<dbReference type="InterPro" id="IPR009061">
    <property type="entry name" value="DNA-bd_dom_put_sf"/>
</dbReference>
<organism evidence="2 3">
    <name type="scientific">Candidatus Desulfovibrio intestinipullorum</name>
    <dbReference type="NCBI Taxonomy" id="2838536"/>
    <lineage>
        <taxon>Bacteria</taxon>
        <taxon>Pseudomonadati</taxon>
        <taxon>Thermodesulfobacteriota</taxon>
        <taxon>Desulfovibrionia</taxon>
        <taxon>Desulfovibrionales</taxon>
        <taxon>Desulfovibrionaceae</taxon>
        <taxon>Desulfovibrio</taxon>
    </lineage>
</organism>
<proteinExistence type="predicted"/>
<dbReference type="Gene3D" id="1.10.10.60">
    <property type="entry name" value="Homeodomain-like"/>
    <property type="match status" value="1"/>
</dbReference>
<dbReference type="AlphaFoldDB" id="A0A9D1PZ10"/>
<evidence type="ECO:0000259" key="1">
    <source>
        <dbReference type="PROSITE" id="PS51702"/>
    </source>
</evidence>
<dbReference type="InterPro" id="IPR003314">
    <property type="entry name" value="Mu-type_HTH"/>
</dbReference>
<dbReference type="InterPro" id="IPR012337">
    <property type="entry name" value="RNaseH-like_sf"/>
</dbReference>
<protein>
    <submittedName>
        <fullName evidence="2">Mu transposase C-terminal domain-containing protein</fullName>
    </submittedName>
</protein>
<dbReference type="InterPro" id="IPR015126">
    <property type="entry name" value="Mu_I-gamma"/>
</dbReference>
<dbReference type="EMBL" id="DXHV01000083">
    <property type="protein sequence ID" value="HIW01515.1"/>
    <property type="molecule type" value="Genomic_DNA"/>
</dbReference>
<accession>A0A9D1PZ10</accession>
<dbReference type="SUPFAM" id="SSF46955">
    <property type="entry name" value="Putative DNA-binding domain"/>
    <property type="match status" value="1"/>
</dbReference>
<reference evidence="2" key="2">
    <citation type="submission" date="2021-04" db="EMBL/GenBank/DDBJ databases">
        <authorList>
            <person name="Gilroy R."/>
        </authorList>
    </citation>
    <scope>NUCLEOTIDE SEQUENCE</scope>
    <source>
        <strain evidence="2">ChiHecec2B26-446</strain>
    </source>
</reference>
<feature type="domain" description="HTH Mu-type" evidence="1">
    <location>
        <begin position="3"/>
        <end position="67"/>
    </location>
</feature>
<dbReference type="Pfam" id="PF09299">
    <property type="entry name" value="Mu-transpos_C"/>
    <property type="match status" value="1"/>
</dbReference>
<dbReference type="Proteomes" id="UP000886752">
    <property type="component" value="Unassembled WGS sequence"/>
</dbReference>
<evidence type="ECO:0000313" key="2">
    <source>
        <dbReference type="EMBL" id="HIW01515.1"/>
    </source>
</evidence>
<gene>
    <name evidence="2" type="ORF">H9894_10085</name>
</gene>
<comment type="caution">
    <text evidence="2">The sequence shown here is derived from an EMBL/GenBank/DDBJ whole genome shotgun (WGS) entry which is preliminary data.</text>
</comment>